<dbReference type="Proteomes" id="UP000290958">
    <property type="component" value="Unassembled WGS sequence"/>
</dbReference>
<gene>
    <name evidence="2" type="ORF">EQG66_05950</name>
</gene>
<keyword evidence="1" id="KW-0732">Signal</keyword>
<dbReference type="AlphaFoldDB" id="A0A4Q1KIR8"/>
<evidence type="ECO:0000256" key="1">
    <source>
        <dbReference type="SAM" id="SignalP"/>
    </source>
</evidence>
<dbReference type="EMBL" id="SBKP01000004">
    <property type="protein sequence ID" value="RXR29492.1"/>
    <property type="molecule type" value="Genomic_DNA"/>
</dbReference>
<accession>A0A4Q1KIR8</accession>
<dbReference type="Gene3D" id="2.40.160.20">
    <property type="match status" value="1"/>
</dbReference>
<evidence type="ECO:0000313" key="2">
    <source>
        <dbReference type="EMBL" id="RXR29492.1"/>
    </source>
</evidence>
<sequence length="188" mass="19754">MKTLLLAALGAASLIPATAYAQNDGGDDGVPTNTRFQPYFGVMGGYEDFDSEPNNLGIPGSTEGGIVEGVVGANFDLGPLTLGAEGNVAKGFTGDIDWEYGAAGRVGIRAGKDSMFFGKVGYRWVNLDSQGINGRDHDGWTYGGGVELSPVDVGLQQGDNSNIRLRLQVDTMGNFRSIRPMAGLVAKF</sequence>
<keyword evidence="3" id="KW-1185">Reference proteome</keyword>
<proteinExistence type="predicted"/>
<reference evidence="3" key="1">
    <citation type="submission" date="2019-01" db="EMBL/GenBank/DDBJ databases">
        <title>Cytophagaceae bacterium strain CAR-16.</title>
        <authorList>
            <person name="Chen W.-M."/>
        </authorList>
    </citation>
    <scope>NUCLEOTIDE SEQUENCE [LARGE SCALE GENOMIC DNA]</scope>
    <source>
        <strain evidence="3">CHR27</strain>
    </source>
</reference>
<dbReference type="InterPro" id="IPR011250">
    <property type="entry name" value="OMP/PagP_B-barrel"/>
</dbReference>
<dbReference type="OrthoDB" id="7594964at2"/>
<evidence type="ECO:0000313" key="3">
    <source>
        <dbReference type="Proteomes" id="UP000290958"/>
    </source>
</evidence>
<feature type="signal peptide" evidence="1">
    <location>
        <begin position="1"/>
        <end position="21"/>
    </location>
</feature>
<comment type="caution">
    <text evidence="2">The sequence shown here is derived from an EMBL/GenBank/DDBJ whole genome shotgun (WGS) entry which is preliminary data.</text>
</comment>
<organism evidence="2 3">
    <name type="scientific">Sphingobium fluviale</name>
    <dbReference type="NCBI Taxonomy" id="2506423"/>
    <lineage>
        <taxon>Bacteria</taxon>
        <taxon>Pseudomonadati</taxon>
        <taxon>Pseudomonadota</taxon>
        <taxon>Alphaproteobacteria</taxon>
        <taxon>Sphingomonadales</taxon>
        <taxon>Sphingomonadaceae</taxon>
        <taxon>Sphingobium</taxon>
    </lineage>
</organism>
<feature type="chain" id="PRO_5020537639" evidence="1">
    <location>
        <begin position="22"/>
        <end position="188"/>
    </location>
</feature>
<dbReference type="SUPFAM" id="SSF56925">
    <property type="entry name" value="OMPA-like"/>
    <property type="match status" value="1"/>
</dbReference>
<name>A0A4Q1KIR8_9SPHN</name>
<protein>
    <submittedName>
        <fullName evidence="2">Opacity protein</fullName>
    </submittedName>
</protein>
<dbReference type="RefSeq" id="WP_129403682.1">
    <property type="nucleotide sequence ID" value="NZ_SBKP01000004.1"/>
</dbReference>